<evidence type="ECO:0000313" key="2">
    <source>
        <dbReference type="Proteomes" id="UP000694240"/>
    </source>
</evidence>
<comment type="caution">
    <text evidence="1">The sequence shown here is derived from an EMBL/GenBank/DDBJ whole genome shotgun (WGS) entry which is preliminary data.</text>
</comment>
<accession>A0A8T1XHA0</accession>
<evidence type="ECO:0000313" key="1">
    <source>
        <dbReference type="EMBL" id="KAG7533502.1"/>
    </source>
</evidence>
<dbReference type="AlphaFoldDB" id="A0A8T1XHA0"/>
<dbReference type="Proteomes" id="UP000694240">
    <property type="component" value="Chromosome 13"/>
</dbReference>
<gene>
    <name evidence="1" type="ORF">ISN45_Aa08g011290</name>
</gene>
<keyword evidence="2" id="KW-1185">Reference proteome</keyword>
<organism evidence="1 2">
    <name type="scientific">Arabidopsis thaliana x Arabidopsis arenosa</name>
    <dbReference type="NCBI Taxonomy" id="1240361"/>
    <lineage>
        <taxon>Eukaryota</taxon>
        <taxon>Viridiplantae</taxon>
        <taxon>Streptophyta</taxon>
        <taxon>Embryophyta</taxon>
        <taxon>Tracheophyta</taxon>
        <taxon>Spermatophyta</taxon>
        <taxon>Magnoliopsida</taxon>
        <taxon>eudicotyledons</taxon>
        <taxon>Gunneridae</taxon>
        <taxon>Pentapetalae</taxon>
        <taxon>rosids</taxon>
        <taxon>malvids</taxon>
        <taxon>Brassicales</taxon>
        <taxon>Brassicaceae</taxon>
        <taxon>Camelineae</taxon>
        <taxon>Arabidopsis</taxon>
    </lineage>
</organism>
<name>A0A8T1XHA0_9BRAS</name>
<protein>
    <submittedName>
        <fullName evidence="1">Uncharacterized protein</fullName>
    </submittedName>
</protein>
<sequence length="105" mass="11176">MSKKEKKNITRHSLFSSSLSLFHAASENSRGIGGGDRTAKAIFADQISQAVNSTANLLHLMRQSSSSQAQLAKLPKNLLAKASLTKATGQALAQLPQDSSEILPE</sequence>
<dbReference type="EMBL" id="JAEFBK010000013">
    <property type="protein sequence ID" value="KAG7533502.1"/>
    <property type="molecule type" value="Genomic_DNA"/>
</dbReference>
<proteinExistence type="predicted"/>
<reference evidence="1 2" key="1">
    <citation type="submission" date="2020-12" db="EMBL/GenBank/DDBJ databases">
        <title>Concerted genomic and epigenomic changes stabilize Arabidopsis allopolyploids.</title>
        <authorList>
            <person name="Chen Z."/>
        </authorList>
    </citation>
    <scope>NUCLEOTIDE SEQUENCE [LARGE SCALE GENOMIC DNA]</scope>
    <source>
        <strain evidence="1">Allo738</strain>
        <tissue evidence="1">Leaf</tissue>
    </source>
</reference>